<organism evidence="1 2">
    <name type="scientific">Micromonospora parathelypteridis</name>
    <dbReference type="NCBI Taxonomy" id="1839617"/>
    <lineage>
        <taxon>Bacteria</taxon>
        <taxon>Bacillati</taxon>
        <taxon>Actinomycetota</taxon>
        <taxon>Actinomycetes</taxon>
        <taxon>Micromonosporales</taxon>
        <taxon>Micromonosporaceae</taxon>
        <taxon>Micromonospora</taxon>
    </lineage>
</organism>
<reference evidence="1 2" key="1">
    <citation type="submission" date="2020-08" db="EMBL/GenBank/DDBJ databases">
        <title>Sequencing the genomes of 1000 actinobacteria strains.</title>
        <authorList>
            <person name="Klenk H.-P."/>
        </authorList>
    </citation>
    <scope>NUCLEOTIDE SEQUENCE [LARGE SCALE GENOMIC DNA]</scope>
    <source>
        <strain evidence="1 2">DSM 103125</strain>
    </source>
</reference>
<dbReference type="EMBL" id="JACHDP010000001">
    <property type="protein sequence ID" value="MBB5480799.1"/>
    <property type="molecule type" value="Genomic_DNA"/>
</dbReference>
<accession>A0A840W9K1</accession>
<proteinExistence type="predicted"/>
<protein>
    <submittedName>
        <fullName evidence="1">Uncharacterized protein</fullName>
    </submittedName>
</protein>
<dbReference type="AlphaFoldDB" id="A0A840W9K1"/>
<keyword evidence="2" id="KW-1185">Reference proteome</keyword>
<sequence>MSNNISDNGINFASRRRGDTIWGRRGDTIWGRRGDTIWG</sequence>
<comment type="caution">
    <text evidence="1">The sequence shown here is derived from an EMBL/GenBank/DDBJ whole genome shotgun (WGS) entry which is preliminary data.</text>
</comment>
<name>A0A840W9K1_9ACTN</name>
<evidence type="ECO:0000313" key="1">
    <source>
        <dbReference type="EMBL" id="MBB5480799.1"/>
    </source>
</evidence>
<evidence type="ECO:0000313" key="2">
    <source>
        <dbReference type="Proteomes" id="UP000586947"/>
    </source>
</evidence>
<gene>
    <name evidence="1" type="ORF">HNR20_005304</name>
</gene>
<dbReference type="Proteomes" id="UP000586947">
    <property type="component" value="Unassembled WGS sequence"/>
</dbReference>